<dbReference type="PANTHER" id="PTHR11145">
    <property type="entry name" value="BTB/POZ DOMAIN-CONTAINING ADAPTER FOR CUL3-MEDIATED RHOA DEGRADATION PROTEIN FAMILY MEMBER"/>
    <property type="match status" value="1"/>
</dbReference>
<protein>
    <recommendedName>
        <fullName evidence="6">BTB/POZ domain-containing protein</fullName>
    </recommendedName>
</protein>
<comment type="caution">
    <text evidence="4">The sequence shown here is derived from an EMBL/GenBank/DDBJ whole genome shotgun (WGS) entry which is preliminary data.</text>
</comment>
<organism evidence="4 5">
    <name type="scientific">Nepenthes gracilis</name>
    <name type="common">Slender pitcher plant</name>
    <dbReference type="NCBI Taxonomy" id="150966"/>
    <lineage>
        <taxon>Eukaryota</taxon>
        <taxon>Viridiplantae</taxon>
        <taxon>Streptophyta</taxon>
        <taxon>Embryophyta</taxon>
        <taxon>Tracheophyta</taxon>
        <taxon>Spermatophyta</taxon>
        <taxon>Magnoliopsida</taxon>
        <taxon>eudicotyledons</taxon>
        <taxon>Gunneridae</taxon>
        <taxon>Pentapetalae</taxon>
        <taxon>Caryophyllales</taxon>
        <taxon>Nepenthaceae</taxon>
        <taxon>Nepenthes</taxon>
    </lineage>
</organism>
<dbReference type="InterPro" id="IPR003131">
    <property type="entry name" value="T1-type_BTB"/>
</dbReference>
<dbReference type="Pfam" id="PF25279">
    <property type="entry name" value="Beta_prop_At2g24240"/>
    <property type="match status" value="1"/>
</dbReference>
<dbReference type="Gene3D" id="3.30.710.10">
    <property type="entry name" value="Potassium Channel Kv1.1, Chain A"/>
    <property type="match status" value="1"/>
</dbReference>
<sequence>MECWDPNNVPETLPNGRIKLNVGGKLFETTASTVRSGGSESLLAALSNRSAGNSLSDSVFIDRDPEIFSVLLSLLRSNRLPTTARRFSKQELLDESLYYGIDSVFRTAISPPPLSGIDASLVSTIKPASDGVVSAFTAAADDGSILIAHAGQISNYDCSLVHSSSIRTHLDVISSIRRVWPDITAVGSEAAAGLHFYNSSSGRHLGSAHWTDPSDPRIYKSRAVAISDSPDSVFASFDCKHGENTILIIDKSTLKIVSELGRQSGNAAKSSVPGKLTWTPEMNILVGSAVTCGAFGYAGYIRLWDPRSGEVVWETSEPGSGRSSRFGDPFADVDVDSDESTLAKVCSKSGDLAVADMRKLGDDPWIYLEDPSTGMRRVGSSWEESVVHCYRKQLFVGRTKGLEVWSRTEEREFDGGEKECGFGEYRRNYVDKVEDAERGMIRRIEGGGNRLFVCRENVEGIEVWESSNFSGTVSVL</sequence>
<keyword evidence="5" id="KW-1185">Reference proteome</keyword>
<dbReference type="InterPro" id="IPR011047">
    <property type="entry name" value="Quinoprotein_ADH-like_sf"/>
</dbReference>
<evidence type="ECO:0000256" key="1">
    <source>
        <dbReference type="ARBA" id="ARBA00004906"/>
    </source>
</evidence>
<gene>
    <name evidence="4" type="ORF">Nepgr_024877</name>
</gene>
<dbReference type="SUPFAM" id="SSF54695">
    <property type="entry name" value="POZ domain"/>
    <property type="match status" value="1"/>
</dbReference>
<proteinExistence type="predicted"/>
<name>A0AAD3T578_NEPGR</name>
<dbReference type="InterPro" id="IPR015943">
    <property type="entry name" value="WD40/YVTN_repeat-like_dom_sf"/>
</dbReference>
<comment type="pathway">
    <text evidence="1">Protein modification; protein ubiquitination.</text>
</comment>
<dbReference type="Pfam" id="PF02214">
    <property type="entry name" value="BTB_2"/>
    <property type="match status" value="1"/>
</dbReference>
<dbReference type="AlphaFoldDB" id="A0AAD3T578"/>
<dbReference type="SUPFAM" id="SSF50998">
    <property type="entry name" value="Quinoprotein alcohol dehydrogenase-like"/>
    <property type="match status" value="1"/>
</dbReference>
<dbReference type="PANTHER" id="PTHR11145:SF8">
    <property type="entry name" value="RE57120P"/>
    <property type="match status" value="1"/>
</dbReference>
<dbReference type="GO" id="GO:0051260">
    <property type="term" value="P:protein homooligomerization"/>
    <property type="evidence" value="ECO:0007669"/>
    <property type="project" value="InterPro"/>
</dbReference>
<evidence type="ECO:0000259" key="3">
    <source>
        <dbReference type="Pfam" id="PF25279"/>
    </source>
</evidence>
<dbReference type="InterPro" id="IPR045068">
    <property type="entry name" value="BACURD1-3"/>
</dbReference>
<dbReference type="InterPro" id="IPR057441">
    <property type="entry name" value="Beta_prop_At2g24240"/>
</dbReference>
<feature type="domain" description="At2g24240-like C-terminal beta-propeller" evidence="3">
    <location>
        <begin position="137"/>
        <end position="465"/>
    </location>
</feature>
<dbReference type="Gene3D" id="2.130.10.10">
    <property type="entry name" value="YVTN repeat-like/Quinoprotein amine dehydrogenase"/>
    <property type="match status" value="1"/>
</dbReference>
<evidence type="ECO:0000313" key="5">
    <source>
        <dbReference type="Proteomes" id="UP001279734"/>
    </source>
</evidence>
<dbReference type="InterPro" id="IPR011333">
    <property type="entry name" value="SKP1/BTB/POZ_sf"/>
</dbReference>
<evidence type="ECO:0008006" key="6">
    <source>
        <dbReference type="Google" id="ProtNLM"/>
    </source>
</evidence>
<accession>A0AAD3T578</accession>
<evidence type="ECO:0000259" key="2">
    <source>
        <dbReference type="Pfam" id="PF02214"/>
    </source>
</evidence>
<reference evidence="4" key="1">
    <citation type="submission" date="2023-05" db="EMBL/GenBank/DDBJ databases">
        <title>Nepenthes gracilis genome sequencing.</title>
        <authorList>
            <person name="Fukushima K."/>
        </authorList>
    </citation>
    <scope>NUCLEOTIDE SEQUENCE</scope>
    <source>
        <strain evidence="4">SING2019-196</strain>
    </source>
</reference>
<feature type="domain" description="Potassium channel tetramerisation-type BTB" evidence="2">
    <location>
        <begin position="18"/>
        <end position="104"/>
    </location>
</feature>
<dbReference type="Proteomes" id="UP001279734">
    <property type="component" value="Unassembled WGS sequence"/>
</dbReference>
<evidence type="ECO:0000313" key="4">
    <source>
        <dbReference type="EMBL" id="GMH23034.1"/>
    </source>
</evidence>
<dbReference type="EMBL" id="BSYO01000025">
    <property type="protein sequence ID" value="GMH23034.1"/>
    <property type="molecule type" value="Genomic_DNA"/>
</dbReference>